<dbReference type="SMART" id="SM01276">
    <property type="entry name" value="M60-like"/>
    <property type="match status" value="1"/>
</dbReference>
<dbReference type="AlphaFoldDB" id="A0AAW3XML0"/>
<dbReference type="InterPro" id="IPR042279">
    <property type="entry name" value="Pep_M60_3"/>
</dbReference>
<feature type="domain" description="Peptidase M60" evidence="1">
    <location>
        <begin position="82"/>
        <end position="382"/>
    </location>
</feature>
<accession>A0AAW3XML0</accession>
<reference evidence="2" key="1">
    <citation type="submission" date="2020-08" db="EMBL/GenBank/DDBJ databases">
        <title>Distribution of Beta-Lactamase Producing Gram-Negative Bacterial Isolates in Isabela River of Santo Domingo, Dominican Republic.</title>
        <authorList>
            <person name="Calderon V."/>
            <person name="Del Rosario C."/>
            <person name="Duarte A."/>
            <person name="Bonnelly R."/>
            <person name="Barauna R."/>
            <person name="Ramos R.T."/>
            <person name="Perdomo O.P."/>
            <person name="Rodriguez De Francisco L.E."/>
            <person name="Franco De Los Santos E.F."/>
        </authorList>
    </citation>
    <scope>NUCLEOTIDE SEQUENCE</scope>
    <source>
        <strain evidence="2">INTEC_BI4_1.1</strain>
    </source>
</reference>
<dbReference type="Proteomes" id="UP000613022">
    <property type="component" value="Unassembled WGS sequence"/>
</dbReference>
<proteinExistence type="predicted"/>
<sequence length="595" mass="66300">MWDEWKNNPGFTEALDELGIDYNNLINPAYASTYDVQNVNNPLFWLNRTLKIYGESEQGRYQIPVSEVHADGRARTTSHGRNSFFLTHTWGVKNESVTLRLGNVPQNVSCYAAIDPNYEGIGSPIKDLVLNANGETTYTFSQDALLVVGCQDQTQKMENVDKFVSVDIVNGGTYHPLFIFGINDRAEWHQQAQATTSSSYHFMFDGRTRFVASQTVSKNSADKNILQTLRQSLLRTITYDKLDGLDGSSWLHQPSRGLLFATYQACCWANGGQGLTGIGGDSSIPETPSWLDWHEYGHHFQMAWSWDSLTEITVNLYSLAACYTTLGDVDIKKCHSNSGLSGFSWDQQAVGTLLKSGHTWDFNTENQFRRATFFGELMTSWPQLYPALGKAYREVNQNDPIRVNSNQKKIDWFTLNASKIAGVNLNQYFQQWNIPLSPEAVAAINALNLPQPKKVEKTFTGSLNGSSPITIEVPAEDNTVNVAFVTNTPEAGPTSLVWVENNETPLYAQVVDSRNRSFIVKLRGQTSHGGCSLHSVNSVVNCNSGTSAYLRVAYKAEDNPLLPQGSYTGVLHLIANDWHNTDWTANVNVDLSIVK</sequence>
<dbReference type="PROSITE" id="PS51723">
    <property type="entry name" value="PEPTIDASE_M60"/>
    <property type="match status" value="1"/>
</dbReference>
<organism evidence="2 3">
    <name type="scientific">Enterobacter kobei</name>
    <dbReference type="NCBI Taxonomy" id="208224"/>
    <lineage>
        <taxon>Bacteria</taxon>
        <taxon>Pseudomonadati</taxon>
        <taxon>Pseudomonadota</taxon>
        <taxon>Gammaproteobacteria</taxon>
        <taxon>Enterobacterales</taxon>
        <taxon>Enterobacteriaceae</taxon>
        <taxon>Enterobacter</taxon>
        <taxon>Enterobacter cloacae complex</taxon>
    </lineage>
</organism>
<evidence type="ECO:0000259" key="1">
    <source>
        <dbReference type="PROSITE" id="PS51723"/>
    </source>
</evidence>
<dbReference type="Gene3D" id="1.10.390.30">
    <property type="entry name" value="Peptidase M60, enhancin-like domain 3"/>
    <property type="match status" value="1"/>
</dbReference>
<comment type="caution">
    <text evidence="2">The sequence shown here is derived from an EMBL/GenBank/DDBJ whole genome shotgun (WGS) entry which is preliminary data.</text>
</comment>
<dbReference type="InterPro" id="IPR031161">
    <property type="entry name" value="Peptidase_M60_dom"/>
</dbReference>
<dbReference type="Pfam" id="PF13402">
    <property type="entry name" value="Peptidase_M60"/>
    <property type="match status" value="1"/>
</dbReference>
<evidence type="ECO:0000313" key="3">
    <source>
        <dbReference type="Proteomes" id="UP000613022"/>
    </source>
</evidence>
<gene>
    <name evidence="2" type="ORF">H9R40_18925</name>
</gene>
<name>A0AAW3XML0_9ENTR</name>
<evidence type="ECO:0000313" key="2">
    <source>
        <dbReference type="EMBL" id="MBC6325215.1"/>
    </source>
</evidence>
<protein>
    <recommendedName>
        <fullName evidence="1">Peptidase M60 domain-containing protein</fullName>
    </recommendedName>
</protein>
<dbReference type="EMBL" id="JACSEP010000110">
    <property type="protein sequence ID" value="MBC6325215.1"/>
    <property type="molecule type" value="Genomic_DNA"/>
</dbReference>